<dbReference type="EMBL" id="JAUSVX010000027">
    <property type="protein sequence ID" value="MDQ0474929.1"/>
    <property type="molecule type" value="Genomic_DNA"/>
</dbReference>
<name>A0ABU0JNS3_9HYPH</name>
<feature type="domain" description="SIS" evidence="5">
    <location>
        <begin position="143"/>
        <end position="280"/>
    </location>
</feature>
<dbReference type="RefSeq" id="WP_307285371.1">
    <property type="nucleotide sequence ID" value="NZ_JAUSVX010000027.1"/>
</dbReference>
<dbReference type="InterPro" id="IPR035472">
    <property type="entry name" value="RpiR-like_SIS"/>
</dbReference>
<dbReference type="InterPro" id="IPR001347">
    <property type="entry name" value="SIS_dom"/>
</dbReference>
<proteinExistence type="predicted"/>
<dbReference type="PROSITE" id="PS51071">
    <property type="entry name" value="HTH_RPIR"/>
    <property type="match status" value="1"/>
</dbReference>
<evidence type="ECO:0000259" key="5">
    <source>
        <dbReference type="PROSITE" id="PS51464"/>
    </source>
</evidence>
<accession>A0ABU0JNS3</accession>
<evidence type="ECO:0000256" key="1">
    <source>
        <dbReference type="ARBA" id="ARBA00023015"/>
    </source>
</evidence>
<keyword evidence="2 6" id="KW-0238">DNA-binding</keyword>
<comment type="caution">
    <text evidence="6">The sequence shown here is derived from an EMBL/GenBank/DDBJ whole genome shotgun (WGS) entry which is preliminary data.</text>
</comment>
<dbReference type="Pfam" id="PF01380">
    <property type="entry name" value="SIS"/>
    <property type="match status" value="1"/>
</dbReference>
<dbReference type="Proteomes" id="UP001242480">
    <property type="component" value="Unassembled WGS sequence"/>
</dbReference>
<dbReference type="InterPro" id="IPR046348">
    <property type="entry name" value="SIS_dom_sf"/>
</dbReference>
<dbReference type="PANTHER" id="PTHR30514">
    <property type="entry name" value="GLUCOKINASE"/>
    <property type="match status" value="1"/>
</dbReference>
<evidence type="ECO:0000256" key="2">
    <source>
        <dbReference type="ARBA" id="ARBA00023125"/>
    </source>
</evidence>
<dbReference type="InterPro" id="IPR047640">
    <property type="entry name" value="RpiR-like"/>
</dbReference>
<dbReference type="CDD" id="cd05013">
    <property type="entry name" value="SIS_RpiR"/>
    <property type="match status" value="1"/>
</dbReference>
<dbReference type="Pfam" id="PF01418">
    <property type="entry name" value="HTH_6"/>
    <property type="match status" value="1"/>
</dbReference>
<keyword evidence="3" id="KW-0804">Transcription</keyword>
<keyword evidence="1" id="KW-0805">Transcription regulation</keyword>
<dbReference type="GO" id="GO:0003677">
    <property type="term" value="F:DNA binding"/>
    <property type="evidence" value="ECO:0007669"/>
    <property type="project" value="UniProtKB-KW"/>
</dbReference>
<reference evidence="6 7" key="1">
    <citation type="submission" date="2023-07" db="EMBL/GenBank/DDBJ databases">
        <title>Genomic Encyclopedia of Type Strains, Phase IV (KMG-IV): sequencing the most valuable type-strain genomes for metagenomic binning, comparative biology and taxonomic classification.</title>
        <authorList>
            <person name="Goeker M."/>
        </authorList>
    </citation>
    <scope>NUCLEOTIDE SEQUENCE [LARGE SCALE GENOMIC DNA]</scope>
    <source>
        <strain evidence="6 7">DSM 19619</strain>
    </source>
</reference>
<dbReference type="InterPro" id="IPR000281">
    <property type="entry name" value="HTH_RpiR"/>
</dbReference>
<dbReference type="InterPro" id="IPR009057">
    <property type="entry name" value="Homeodomain-like_sf"/>
</dbReference>
<evidence type="ECO:0000313" key="7">
    <source>
        <dbReference type="Proteomes" id="UP001242480"/>
    </source>
</evidence>
<evidence type="ECO:0000256" key="3">
    <source>
        <dbReference type="ARBA" id="ARBA00023163"/>
    </source>
</evidence>
<dbReference type="SUPFAM" id="SSF46689">
    <property type="entry name" value="Homeodomain-like"/>
    <property type="match status" value="1"/>
</dbReference>
<gene>
    <name evidence="6" type="ORF">QO011_007971</name>
</gene>
<dbReference type="SUPFAM" id="SSF53697">
    <property type="entry name" value="SIS domain"/>
    <property type="match status" value="1"/>
</dbReference>
<keyword evidence="7" id="KW-1185">Reference proteome</keyword>
<dbReference type="PROSITE" id="PS51464">
    <property type="entry name" value="SIS"/>
    <property type="match status" value="1"/>
</dbReference>
<dbReference type="Gene3D" id="3.40.50.10490">
    <property type="entry name" value="Glucose-6-phosphate isomerase like protein, domain 1"/>
    <property type="match status" value="1"/>
</dbReference>
<dbReference type="Gene3D" id="1.10.10.10">
    <property type="entry name" value="Winged helix-like DNA-binding domain superfamily/Winged helix DNA-binding domain"/>
    <property type="match status" value="1"/>
</dbReference>
<feature type="domain" description="HTH rpiR-type" evidence="4">
    <location>
        <begin position="16"/>
        <end position="92"/>
    </location>
</feature>
<evidence type="ECO:0000313" key="6">
    <source>
        <dbReference type="EMBL" id="MDQ0474929.1"/>
    </source>
</evidence>
<protein>
    <submittedName>
        <fullName evidence="6">DNA-binding MurR/RpiR family transcriptional regulator</fullName>
    </submittedName>
</protein>
<sequence>MTMASAMPDSAATDYDDFAARLAAQAASLPKRLRQVAAFATEHPDEVALGTAAEVAARAGVQPSTLVRFAKALDYDGFSELQQIFRSRLKERFPDYRERVALLRSAGGAGSISASLLEGFTQAAAVSLDRLRASADPALIDRAIDLLAEAEIIHLLGARRLFPVAAYLAYAFGKLGVRCALIDHVAQLAPEQMALAGPRDVVLALSFTPYAPATLDLAQAAARRGLRIVAVTDSPFSPLAALAAVRLDVVEADHGAFRSLAATFALAMTLAVGIAEKRGLE</sequence>
<organism evidence="6 7">
    <name type="scientific">Labrys wisconsinensis</name>
    <dbReference type="NCBI Taxonomy" id="425677"/>
    <lineage>
        <taxon>Bacteria</taxon>
        <taxon>Pseudomonadati</taxon>
        <taxon>Pseudomonadota</taxon>
        <taxon>Alphaproteobacteria</taxon>
        <taxon>Hyphomicrobiales</taxon>
        <taxon>Xanthobacteraceae</taxon>
        <taxon>Labrys</taxon>
    </lineage>
</organism>
<dbReference type="InterPro" id="IPR036388">
    <property type="entry name" value="WH-like_DNA-bd_sf"/>
</dbReference>
<dbReference type="PANTHER" id="PTHR30514:SF20">
    <property type="entry name" value="TRANSCRIPTIONAL REGULATOR"/>
    <property type="match status" value="1"/>
</dbReference>
<evidence type="ECO:0000259" key="4">
    <source>
        <dbReference type="PROSITE" id="PS51071"/>
    </source>
</evidence>